<evidence type="ECO:0008006" key="3">
    <source>
        <dbReference type="Google" id="ProtNLM"/>
    </source>
</evidence>
<evidence type="ECO:0000313" key="2">
    <source>
        <dbReference type="Proteomes" id="UP001202134"/>
    </source>
</evidence>
<name>A0ABT0KSH5_9GAMM</name>
<dbReference type="Proteomes" id="UP001202134">
    <property type="component" value="Unassembled WGS sequence"/>
</dbReference>
<gene>
    <name evidence="1" type="ORF">L2737_16025</name>
</gene>
<proteinExistence type="predicted"/>
<organism evidence="1 2">
    <name type="scientific">Shewanella electrodiphila</name>
    <dbReference type="NCBI Taxonomy" id="934143"/>
    <lineage>
        <taxon>Bacteria</taxon>
        <taxon>Pseudomonadati</taxon>
        <taxon>Pseudomonadota</taxon>
        <taxon>Gammaproteobacteria</taxon>
        <taxon>Alteromonadales</taxon>
        <taxon>Shewanellaceae</taxon>
        <taxon>Shewanella</taxon>
    </lineage>
</organism>
<keyword evidence="2" id="KW-1185">Reference proteome</keyword>
<sequence length="668" mass="74760">MPKISFNFFCHRDIPLYADLCNSYLADNRFDFTVGHNINNGQIAQHAQFTPIHTYFIEVEASQSELAQLADEIAAKFLYSIWLKSAEVIAIDVRKGTKTCLQHQAVHQGYCRECEPLISNLDNSSDKDLYKGLNKEIDIAVPCPHCLGERNLKQYEIGFNQQDISNLVNRILQGEEVCIGQQDNSLCLSLNPIITNQTTELHPNLLELSSLQQVLITHPAVISSSFIIKQHQSLALSSFEKPFLKLAPNKKSNIDRSELNQDLNESYYNVTFADSRLLIRVAALLKRQQIDWLYIKKPQNNLSVSWVNNVWVQNQTTTDLNFEAPMPKHDDNRYLQDNLIYNVSWQKNTLKCTVTESNETLASSLIQHKPLQGIDAATCVLHAGLLNTGCVTSINSSLEASSSLKKLACIYLSNSQSSSVITQNQQGEISSFLQMPTLPQSGQQLIKELVASDMNTIFNKYCVAYPEVFKLLTDFTLTSGTQTDSLQTFMAYAALIVLPDEQVRKNGPSSPFSHAPVANAPVCNAQELADKFHALAQSYHGNNAPRVDFPLCAINSEDNNALHKRSINWRKTLASLMSFKLAGANPAILAFGFFDSLTDYLSNWIDHLEQEQGIDAVVLAGNDFSYEVMANRLCIRLGKNYPLVVNRQLDLEGANIAVGGLYLAKRRR</sequence>
<comment type="caution">
    <text evidence="1">The sequence shown here is derived from an EMBL/GenBank/DDBJ whole genome shotgun (WGS) entry which is preliminary data.</text>
</comment>
<dbReference type="RefSeq" id="WP_248956372.1">
    <property type="nucleotide sequence ID" value="NZ_JAKIKU010000009.1"/>
</dbReference>
<protein>
    <recommendedName>
        <fullName evidence="3">NiFe hydrogenase</fullName>
    </recommendedName>
</protein>
<reference evidence="1 2" key="1">
    <citation type="submission" date="2022-01" db="EMBL/GenBank/DDBJ databases">
        <title>Whole genome-based taxonomy of the Shewanellaceae.</title>
        <authorList>
            <person name="Martin-Rodriguez A.J."/>
        </authorList>
    </citation>
    <scope>NUCLEOTIDE SEQUENCE [LARGE SCALE GENOMIC DNA]</scope>
    <source>
        <strain evidence="1 2">DSM 24955</strain>
    </source>
</reference>
<evidence type="ECO:0000313" key="1">
    <source>
        <dbReference type="EMBL" id="MCL1046818.1"/>
    </source>
</evidence>
<dbReference type="Gene3D" id="3.30.420.40">
    <property type="match status" value="1"/>
</dbReference>
<dbReference type="EMBL" id="JAKIKU010000009">
    <property type="protein sequence ID" value="MCL1046818.1"/>
    <property type="molecule type" value="Genomic_DNA"/>
</dbReference>
<accession>A0ABT0KSH5</accession>